<keyword evidence="3" id="KW-1185">Reference proteome</keyword>
<keyword evidence="1" id="KW-0732">Signal</keyword>
<feature type="signal peptide" evidence="1">
    <location>
        <begin position="1"/>
        <end position="19"/>
    </location>
</feature>
<dbReference type="Proteomes" id="UP000070444">
    <property type="component" value="Unassembled WGS sequence"/>
</dbReference>
<sequence>MTSFSYLIALTALISNVLGHMEIKTPAPRKSQYSRYYQKINRVDWDLNAPLGSVSGFDYSYPCRGAPQGPPQANVTAGSTIDVKFADVASANIHNGGHCQFGISYDNGKTVAVLSTVIRRCFLDGLTFPVTIPAGAAPSEKAVLVWAWINAEGNREYYSNCVDVNITGGSPNGSITGPELLIANLPGYTTFPEFYQGDRRELFDKRPTITIKP</sequence>
<dbReference type="Gene3D" id="2.70.50.70">
    <property type="match status" value="1"/>
</dbReference>
<dbReference type="PANTHER" id="PTHR36182">
    <property type="entry name" value="PROTEIN, PUTATIVE (AFU_ORTHOLOGUE AFUA_6G10930)-RELATED"/>
    <property type="match status" value="1"/>
</dbReference>
<dbReference type="STRING" id="796925.A0A137NZT3"/>
<dbReference type="AlphaFoldDB" id="A0A137NZT3"/>
<organism evidence="2 3">
    <name type="scientific">Conidiobolus coronatus (strain ATCC 28846 / CBS 209.66 / NRRL 28638)</name>
    <name type="common">Delacroixia coronata</name>
    <dbReference type="NCBI Taxonomy" id="796925"/>
    <lineage>
        <taxon>Eukaryota</taxon>
        <taxon>Fungi</taxon>
        <taxon>Fungi incertae sedis</taxon>
        <taxon>Zoopagomycota</taxon>
        <taxon>Entomophthoromycotina</taxon>
        <taxon>Entomophthoromycetes</taxon>
        <taxon>Entomophthorales</taxon>
        <taxon>Ancylistaceae</taxon>
        <taxon>Conidiobolus</taxon>
    </lineage>
</organism>
<name>A0A137NZT3_CONC2</name>
<feature type="chain" id="PRO_5007294350" description="Lytic polysaccharide monooxygenase" evidence="1">
    <location>
        <begin position="20"/>
        <end position="213"/>
    </location>
</feature>
<dbReference type="EMBL" id="KQ964596">
    <property type="protein sequence ID" value="KXN68099.1"/>
    <property type="molecule type" value="Genomic_DNA"/>
</dbReference>
<gene>
    <name evidence="2" type="ORF">CONCODRAFT_79921</name>
</gene>
<evidence type="ECO:0008006" key="4">
    <source>
        <dbReference type="Google" id="ProtNLM"/>
    </source>
</evidence>
<dbReference type="OrthoDB" id="2342176at2759"/>
<evidence type="ECO:0000313" key="2">
    <source>
        <dbReference type="EMBL" id="KXN68099.1"/>
    </source>
</evidence>
<accession>A0A137NZT3</accession>
<evidence type="ECO:0000256" key="1">
    <source>
        <dbReference type="SAM" id="SignalP"/>
    </source>
</evidence>
<protein>
    <recommendedName>
        <fullName evidence="4">Lytic polysaccharide monooxygenase</fullName>
    </recommendedName>
</protein>
<dbReference type="PANTHER" id="PTHR36182:SF1">
    <property type="entry name" value="PROTEIN, PUTATIVE (AFU_ORTHOLOGUE AFUA_6G10930)-RELATED"/>
    <property type="match status" value="1"/>
</dbReference>
<evidence type="ECO:0000313" key="3">
    <source>
        <dbReference type="Proteomes" id="UP000070444"/>
    </source>
</evidence>
<reference evidence="2 3" key="1">
    <citation type="journal article" date="2015" name="Genome Biol. Evol.">
        <title>Phylogenomic analyses indicate that early fungi evolved digesting cell walls of algal ancestors of land plants.</title>
        <authorList>
            <person name="Chang Y."/>
            <person name="Wang S."/>
            <person name="Sekimoto S."/>
            <person name="Aerts A.L."/>
            <person name="Choi C."/>
            <person name="Clum A."/>
            <person name="LaButti K.M."/>
            <person name="Lindquist E.A."/>
            <person name="Yee Ngan C."/>
            <person name="Ohm R.A."/>
            <person name="Salamov A.A."/>
            <person name="Grigoriev I.V."/>
            <person name="Spatafora J.W."/>
            <person name="Berbee M.L."/>
        </authorList>
    </citation>
    <scope>NUCLEOTIDE SEQUENCE [LARGE SCALE GENOMIC DNA]</scope>
    <source>
        <strain evidence="2 3">NRRL 28638</strain>
    </source>
</reference>
<proteinExistence type="predicted"/>